<proteinExistence type="predicted"/>
<comment type="caution">
    <text evidence="1">The sequence shown here is derived from an EMBL/GenBank/DDBJ whole genome shotgun (WGS) entry which is preliminary data.</text>
</comment>
<gene>
    <name evidence="1" type="ORF">OKA04_21185</name>
</gene>
<dbReference type="EMBL" id="JAPDDS010000016">
    <property type="protein sequence ID" value="MCW1887266.1"/>
    <property type="molecule type" value="Genomic_DNA"/>
</dbReference>
<organism evidence="1 2">
    <name type="scientific">Luteolibacter flavescens</name>
    <dbReference type="NCBI Taxonomy" id="1859460"/>
    <lineage>
        <taxon>Bacteria</taxon>
        <taxon>Pseudomonadati</taxon>
        <taxon>Verrucomicrobiota</taxon>
        <taxon>Verrucomicrobiia</taxon>
        <taxon>Verrucomicrobiales</taxon>
        <taxon>Verrucomicrobiaceae</taxon>
        <taxon>Luteolibacter</taxon>
    </lineage>
</organism>
<reference evidence="1 2" key="1">
    <citation type="submission" date="2022-10" db="EMBL/GenBank/DDBJ databases">
        <title>Luteolibacter flavescens strain MCCC 1K03193, whole genome shotgun sequencing project.</title>
        <authorList>
            <person name="Zhao G."/>
            <person name="Shen L."/>
        </authorList>
    </citation>
    <scope>NUCLEOTIDE SEQUENCE [LARGE SCALE GENOMIC DNA]</scope>
    <source>
        <strain evidence="1 2">MCCC 1K03193</strain>
    </source>
</reference>
<protein>
    <submittedName>
        <fullName evidence="1">Uncharacterized protein</fullName>
    </submittedName>
</protein>
<evidence type="ECO:0000313" key="1">
    <source>
        <dbReference type="EMBL" id="MCW1887266.1"/>
    </source>
</evidence>
<dbReference type="RefSeq" id="WP_264503222.1">
    <property type="nucleotide sequence ID" value="NZ_JAPDDS010000016.1"/>
</dbReference>
<sequence length="90" mass="10040">MPTKKDILDLHFMDARYKLLDIAAFLDRIERHQGETDFRFDGLKKALPILLSDQPGRAKAVLEALSDHSTEPAEKATFQGAFGAPQSLQS</sequence>
<evidence type="ECO:0000313" key="2">
    <source>
        <dbReference type="Proteomes" id="UP001207930"/>
    </source>
</evidence>
<keyword evidence="2" id="KW-1185">Reference proteome</keyword>
<name>A0ABT3FUL2_9BACT</name>
<accession>A0ABT3FUL2</accession>
<dbReference type="Proteomes" id="UP001207930">
    <property type="component" value="Unassembled WGS sequence"/>
</dbReference>